<evidence type="ECO:0008006" key="3">
    <source>
        <dbReference type="Google" id="ProtNLM"/>
    </source>
</evidence>
<sequence length="956" mass="104704">MLGSYLHPDSGDEILISADSRGYIWIGNEERLTFDFDEEGFKLIPAEGSDHKVEITFEQEEGIVSAAIREDVRYERLVGSMELKVREGPVHLSLAEVKREGENVHAFICNVVQDPNDWRDFSVLAAIATSAHLNNGKPAVIVDDTSPADDDAIQDLLDRLQPNQVTVFRCEDEDSQGQIKGSESAQVAERTCNSLSQMNEYVADTWKGEIKTACVVSNADYGQALLATSLACLLDAPLFVTDGPVADANLEELLPDFGSYPLIVVGDKLEGSKAEVVAIAGFSEALAHAKKAGMTVNYIALTNPADRNTRKLSLTAPVYAAAHGGMVLPVKDVGIGKPGALDGEPLSKVKDQLGAAYSALGQHPRFLNLVGSPEAVPACKTTHDVNNCKDFAVTDYQYATVKFNLDDAHEIAVSRCFTESATAGFLLATRSVNFSILHGEWKDKFVDAGLWGFPELRKMFLNVGYSLASCQEDESKPLHQVDFEKKNKSIEAAAILHKDHSGWSGLGQCIHRHTNAMFAPCVMISGGCHAAGIDEGVPSCASRVMARGGVCFTGAARCPTAIATLWGVAFYNELLYENGGRTLGEANMQAHNKFLAHHLKGVFLGKYTLVNRFTLGDPALRPFPQKTPKISPAKTSFEGDTVTVTAPSEWTMVPVHPDQTKEWKFEGSLYVPVGPGCSPEAQWCRAKYDMQKAYYQLVIKVPGNAKGVELKSLTYEKNGEEVTAKAAVEPDLDPVCGQYECSLYVDKGNANDWHYVTVTKDEGSGNYKWTNKAGVSWTLDAQTLDIKEDCPYHKDGAHNEPRRNAKGIVKTMRFNGEAYFRNGLWSDDAADLSTATNMWWHGEPEGIKELSDGNKLLFVPMKMIDYDQKEGKLQSFVKSFTMQVVLEDGEADLKAMNKPPEPAQRGGGALFASTRKMREFKSLLEDAEKLLEYDSTDKEAAEWKALALEGLGKSKR</sequence>
<proteinExistence type="predicted"/>
<dbReference type="EMBL" id="CAUJNA010003124">
    <property type="protein sequence ID" value="CAJ1395336.1"/>
    <property type="molecule type" value="Genomic_DNA"/>
</dbReference>
<accession>A0AA36IXB0</accession>
<protein>
    <recommendedName>
        <fullName evidence="3">Gingipain domain-containing protein</fullName>
    </recommendedName>
</protein>
<evidence type="ECO:0000313" key="2">
    <source>
        <dbReference type="Proteomes" id="UP001178507"/>
    </source>
</evidence>
<dbReference type="SUPFAM" id="SSF52129">
    <property type="entry name" value="Caspase-like"/>
    <property type="match status" value="1"/>
</dbReference>
<comment type="caution">
    <text evidence="1">The sequence shown here is derived from an EMBL/GenBank/DDBJ whole genome shotgun (WGS) entry which is preliminary data.</text>
</comment>
<organism evidence="1 2">
    <name type="scientific">Effrenium voratum</name>
    <dbReference type="NCBI Taxonomy" id="2562239"/>
    <lineage>
        <taxon>Eukaryota</taxon>
        <taxon>Sar</taxon>
        <taxon>Alveolata</taxon>
        <taxon>Dinophyceae</taxon>
        <taxon>Suessiales</taxon>
        <taxon>Symbiodiniaceae</taxon>
        <taxon>Effrenium</taxon>
    </lineage>
</organism>
<dbReference type="Proteomes" id="UP001178507">
    <property type="component" value="Unassembled WGS sequence"/>
</dbReference>
<dbReference type="InterPro" id="IPR029030">
    <property type="entry name" value="Caspase-like_dom_sf"/>
</dbReference>
<name>A0AA36IXB0_9DINO</name>
<dbReference type="AlphaFoldDB" id="A0AA36IXB0"/>
<reference evidence="1" key="1">
    <citation type="submission" date="2023-08" db="EMBL/GenBank/DDBJ databases">
        <authorList>
            <person name="Chen Y."/>
            <person name="Shah S."/>
            <person name="Dougan E. K."/>
            <person name="Thang M."/>
            <person name="Chan C."/>
        </authorList>
    </citation>
    <scope>NUCLEOTIDE SEQUENCE</scope>
</reference>
<gene>
    <name evidence="1" type="ORF">EVOR1521_LOCUS19785</name>
</gene>
<evidence type="ECO:0000313" key="1">
    <source>
        <dbReference type="EMBL" id="CAJ1395336.1"/>
    </source>
</evidence>
<keyword evidence="2" id="KW-1185">Reference proteome</keyword>